<evidence type="ECO:0000256" key="1">
    <source>
        <dbReference type="SAM" id="MobiDB-lite"/>
    </source>
</evidence>
<evidence type="ECO:0000313" key="6">
    <source>
        <dbReference type="Proteomes" id="UP000256345"/>
    </source>
</evidence>
<dbReference type="Proteomes" id="UP000035579">
    <property type="component" value="Chromosome"/>
</dbReference>
<sequence length="475" mass="52638">MSKIAVLARFVRVLAVCAALLPVAGLAGGVAMPNGSPEKATEYYKKMSKTLGIRTPDTILGTHLGEVLEWLGYRGLTITDLETLSPEVLMNLGAPVCGDTKQPGPIRLSMLLEQGPLRPGDILVSRFFAPKITNIAEAAESRGVGWRKLIRFKARKGSEAEKHLIESATLLFNYVTKPNEAPFAPNARSFNSQLALVSSGYPRKDASCKGEDCRPLLDSIYWMDFGDSREGAKLSLQLDASFDARGLQPLQAGKPVGIVSYYVPDGCDSCHGDPPPRLGKSVLNELDTDHWFDRVAPTDDFPQLARQGIPVLTDAGNDPNSVQFARAFDVIRQLNEEYAQQQARVAPKSYHEAATTTWLRVHEKTPHHRPPIERTIVPSLQGPGPGLQWSRDSKEDVELLGMLNRYCFRCHGTIRFSVFNKTEVARRKLDIRMRLKPKPVQAEVEGFQMPPDRDLPAADLERLVTLINNLPRVQE</sequence>
<evidence type="ECO:0000313" key="4">
    <source>
        <dbReference type="EMBL" id="REG27866.1"/>
    </source>
</evidence>
<organism evidence="3 5">
    <name type="scientific">Archangium gephyra</name>
    <dbReference type="NCBI Taxonomy" id="48"/>
    <lineage>
        <taxon>Bacteria</taxon>
        <taxon>Pseudomonadati</taxon>
        <taxon>Myxococcota</taxon>
        <taxon>Myxococcia</taxon>
        <taxon>Myxococcales</taxon>
        <taxon>Cystobacterineae</taxon>
        <taxon>Archangiaceae</taxon>
        <taxon>Archangium</taxon>
    </lineage>
</organism>
<evidence type="ECO:0000256" key="2">
    <source>
        <dbReference type="SAM" id="SignalP"/>
    </source>
</evidence>
<evidence type="ECO:0000313" key="5">
    <source>
        <dbReference type="Proteomes" id="UP000035579"/>
    </source>
</evidence>
<accession>A0AAC8Q2I0</accession>
<dbReference type="EMBL" id="QUMU01000009">
    <property type="protein sequence ID" value="REG27866.1"/>
    <property type="molecule type" value="Genomic_DNA"/>
</dbReference>
<reference evidence="4 6" key="2">
    <citation type="submission" date="2018-08" db="EMBL/GenBank/DDBJ databases">
        <title>Genomic Encyclopedia of Archaeal and Bacterial Type Strains, Phase II (KMG-II): from individual species to whole genera.</title>
        <authorList>
            <person name="Goeker M."/>
        </authorList>
    </citation>
    <scope>NUCLEOTIDE SEQUENCE [LARGE SCALE GENOMIC DNA]</scope>
    <source>
        <strain evidence="4 6">DSM 2261</strain>
    </source>
</reference>
<feature type="region of interest" description="Disordered" evidence="1">
    <location>
        <begin position="363"/>
        <end position="388"/>
    </location>
</feature>
<keyword evidence="6" id="KW-1185">Reference proteome</keyword>
<evidence type="ECO:0000313" key="3">
    <source>
        <dbReference type="EMBL" id="AKI99601.1"/>
    </source>
</evidence>
<dbReference type="AlphaFoldDB" id="A0AAC8Q2I0"/>
<protein>
    <submittedName>
        <fullName evidence="3">Small molecule metabolism</fullName>
    </submittedName>
</protein>
<feature type="signal peptide" evidence="2">
    <location>
        <begin position="1"/>
        <end position="18"/>
    </location>
</feature>
<dbReference type="EMBL" id="CP011509">
    <property type="protein sequence ID" value="AKI99601.1"/>
    <property type="molecule type" value="Genomic_DNA"/>
</dbReference>
<dbReference type="RefSeq" id="WP_047854658.1">
    <property type="nucleotide sequence ID" value="NZ_CP011509.1"/>
</dbReference>
<name>A0AAC8Q2I0_9BACT</name>
<proteinExistence type="predicted"/>
<dbReference type="KEGG" id="age:AA314_01228"/>
<keyword evidence="2" id="KW-0732">Signal</keyword>
<dbReference type="Proteomes" id="UP000256345">
    <property type="component" value="Unassembled WGS sequence"/>
</dbReference>
<gene>
    <name evidence="3" type="ORF">AA314_01228</name>
    <name evidence="4" type="ORF">ATI61_109207</name>
</gene>
<reference evidence="3 5" key="1">
    <citation type="submission" date="2015-05" db="EMBL/GenBank/DDBJ databases">
        <title>Genome assembly of Archangium gephyra DSM 2261.</title>
        <authorList>
            <person name="Sharma G."/>
            <person name="Subramanian S."/>
        </authorList>
    </citation>
    <scope>NUCLEOTIDE SEQUENCE [LARGE SCALE GENOMIC DNA]</scope>
    <source>
        <strain evidence="3 5">DSM 2261</strain>
    </source>
</reference>
<feature type="chain" id="PRO_5042097610" evidence="2">
    <location>
        <begin position="19"/>
        <end position="475"/>
    </location>
</feature>